<feature type="domain" description="VOC" evidence="1">
    <location>
        <begin position="9"/>
        <end position="122"/>
    </location>
</feature>
<name>A0A1H7XK42_9HYPH</name>
<proteinExistence type="predicted"/>
<dbReference type="EMBL" id="FOAN01000010">
    <property type="protein sequence ID" value="SEM33964.1"/>
    <property type="molecule type" value="Genomic_DNA"/>
</dbReference>
<dbReference type="Proteomes" id="UP000199664">
    <property type="component" value="Unassembled WGS sequence"/>
</dbReference>
<accession>A0A1H7XK42</accession>
<sequence>MSDAITIEQLRYVRLGTADLKGAADFASRILGLQLVDRTETSAYFRSDYRDHTLVYVDGLDAGQAIGFELRDPDALAHAEKLLQGAGFATTPGDAEACAIRKVRQFVSFRMAAGYDIELVVRPLESGWRYHGPRDAGITGLEAIALRGAPDASDQQVWTRLLGGKVSDWVGDAAYIRFDEAHHRIAVHPSQEKGILSVEFGVEDVDLVMQNAYHLRGAQARIMDGPGRRTASQQLFLSVAGPDGVNFSYVAEGERLASPRRARQFPRKRESFCAWGSDTQIPEYQ</sequence>
<keyword evidence="2" id="KW-0560">Oxidoreductase</keyword>
<evidence type="ECO:0000259" key="1">
    <source>
        <dbReference type="PROSITE" id="PS51819"/>
    </source>
</evidence>
<dbReference type="RefSeq" id="WP_091840906.1">
    <property type="nucleotide sequence ID" value="NZ_FOAN01000010.1"/>
</dbReference>
<reference evidence="3" key="1">
    <citation type="submission" date="2016-10" db="EMBL/GenBank/DDBJ databases">
        <authorList>
            <person name="Varghese N."/>
            <person name="Submissions S."/>
        </authorList>
    </citation>
    <scope>NUCLEOTIDE SEQUENCE [LARGE SCALE GENOMIC DNA]</scope>
    <source>
        <strain evidence="3">LMG 26383,CCUG 61248,R- 45681</strain>
    </source>
</reference>
<dbReference type="AlphaFoldDB" id="A0A1H7XK42"/>
<evidence type="ECO:0000313" key="2">
    <source>
        <dbReference type="EMBL" id="SEM33964.1"/>
    </source>
</evidence>
<dbReference type="SUPFAM" id="SSF54593">
    <property type="entry name" value="Glyoxalase/Bleomycin resistance protein/Dihydroxybiphenyl dioxygenase"/>
    <property type="match status" value="1"/>
</dbReference>
<keyword evidence="2" id="KW-0223">Dioxygenase</keyword>
<dbReference type="OrthoDB" id="9803142at2"/>
<protein>
    <submittedName>
        <fullName evidence="2">2,3-dihydroxy-p-cumate/2,3-dihydroxybenzoate 3,4-dioxygenase</fullName>
    </submittedName>
</protein>
<evidence type="ECO:0000313" key="3">
    <source>
        <dbReference type="Proteomes" id="UP000199664"/>
    </source>
</evidence>
<organism evidence="2 3">
    <name type="scientific">Bosea lupini</name>
    <dbReference type="NCBI Taxonomy" id="1036779"/>
    <lineage>
        <taxon>Bacteria</taxon>
        <taxon>Pseudomonadati</taxon>
        <taxon>Pseudomonadota</taxon>
        <taxon>Alphaproteobacteria</taxon>
        <taxon>Hyphomicrobiales</taxon>
        <taxon>Boseaceae</taxon>
        <taxon>Bosea</taxon>
    </lineage>
</organism>
<dbReference type="PROSITE" id="PS51819">
    <property type="entry name" value="VOC"/>
    <property type="match status" value="2"/>
</dbReference>
<dbReference type="Gene3D" id="3.10.180.10">
    <property type="entry name" value="2,3-Dihydroxybiphenyl 1,2-Dioxygenase, domain 1"/>
    <property type="match status" value="2"/>
</dbReference>
<dbReference type="STRING" id="1036779.SAMN04515666_11054"/>
<gene>
    <name evidence="2" type="ORF">SAMN04515666_11054</name>
</gene>
<keyword evidence="3" id="KW-1185">Reference proteome</keyword>
<dbReference type="GO" id="GO:0051213">
    <property type="term" value="F:dioxygenase activity"/>
    <property type="evidence" value="ECO:0007669"/>
    <property type="project" value="UniProtKB-KW"/>
</dbReference>
<dbReference type="InterPro" id="IPR029068">
    <property type="entry name" value="Glyas_Bleomycin-R_OHBP_Dase"/>
</dbReference>
<dbReference type="InterPro" id="IPR037523">
    <property type="entry name" value="VOC_core"/>
</dbReference>
<feature type="domain" description="VOC" evidence="1">
    <location>
        <begin position="140"/>
        <end position="252"/>
    </location>
</feature>